<name>A0A9Q0WDQ1_9ROSI</name>
<gene>
    <name evidence="3" type="ORF">OIU74_023934</name>
</gene>
<dbReference type="Proteomes" id="UP001151752">
    <property type="component" value="Chromosome 12"/>
</dbReference>
<dbReference type="SMART" id="SM01054">
    <property type="entry name" value="CaM_binding"/>
    <property type="match status" value="1"/>
</dbReference>
<feature type="domain" description="Calmodulin-binding" evidence="2">
    <location>
        <begin position="317"/>
        <end position="432"/>
    </location>
</feature>
<dbReference type="AlphaFoldDB" id="A0A9Q0WDQ1"/>
<evidence type="ECO:0000313" key="3">
    <source>
        <dbReference type="EMBL" id="KAJ6765142.1"/>
    </source>
</evidence>
<feature type="compositionally biased region" description="Polar residues" evidence="1">
    <location>
        <begin position="15"/>
        <end position="24"/>
    </location>
</feature>
<reference evidence="3" key="1">
    <citation type="submission" date="2022-11" db="EMBL/GenBank/DDBJ databases">
        <authorList>
            <person name="Hyden B.L."/>
            <person name="Feng K."/>
            <person name="Yates T."/>
            <person name="Jawdy S."/>
            <person name="Smart L.B."/>
            <person name="Muchero W."/>
        </authorList>
    </citation>
    <scope>NUCLEOTIDE SEQUENCE</scope>
    <source>
        <tissue evidence="3">Shoot tip</tissue>
    </source>
</reference>
<protein>
    <recommendedName>
        <fullName evidence="2">Calmodulin-binding domain-containing protein</fullName>
    </recommendedName>
</protein>
<evidence type="ECO:0000259" key="2">
    <source>
        <dbReference type="SMART" id="SM01054"/>
    </source>
</evidence>
<evidence type="ECO:0000256" key="1">
    <source>
        <dbReference type="SAM" id="MobiDB-lite"/>
    </source>
</evidence>
<dbReference type="Pfam" id="PF07839">
    <property type="entry name" value="CaM_binding"/>
    <property type="match status" value="1"/>
</dbReference>
<organism evidence="3 4">
    <name type="scientific">Salix koriyanagi</name>
    <dbReference type="NCBI Taxonomy" id="2511006"/>
    <lineage>
        <taxon>Eukaryota</taxon>
        <taxon>Viridiplantae</taxon>
        <taxon>Streptophyta</taxon>
        <taxon>Embryophyta</taxon>
        <taxon>Tracheophyta</taxon>
        <taxon>Spermatophyta</taxon>
        <taxon>Magnoliopsida</taxon>
        <taxon>eudicotyledons</taxon>
        <taxon>Gunneridae</taxon>
        <taxon>Pentapetalae</taxon>
        <taxon>rosids</taxon>
        <taxon>fabids</taxon>
        <taxon>Malpighiales</taxon>
        <taxon>Salicaceae</taxon>
        <taxon>Saliceae</taxon>
        <taxon>Salix</taxon>
    </lineage>
</organism>
<evidence type="ECO:0000313" key="4">
    <source>
        <dbReference type="Proteomes" id="UP001151752"/>
    </source>
</evidence>
<dbReference type="PANTHER" id="PTHR33349:SF26">
    <property type="entry name" value="CALMODULIN-BINDING DOMAIN-CONTAINING PROTEIN"/>
    <property type="match status" value="1"/>
</dbReference>
<dbReference type="PANTHER" id="PTHR33349">
    <property type="entry name" value="EMB|CAB62594.1"/>
    <property type="match status" value="1"/>
</dbReference>
<comment type="caution">
    <text evidence="3">The sequence shown here is derived from an EMBL/GenBank/DDBJ whole genome shotgun (WGS) entry which is preliminary data.</text>
</comment>
<reference evidence="3" key="2">
    <citation type="journal article" date="2023" name="Int. J. Mol. Sci.">
        <title>De Novo Assembly and Annotation of 11 Diverse Shrub Willow (Salix) Genomes Reveals Novel Gene Organization in Sex-Linked Regions.</title>
        <authorList>
            <person name="Hyden B."/>
            <person name="Feng K."/>
            <person name="Yates T.B."/>
            <person name="Jawdy S."/>
            <person name="Cereghino C."/>
            <person name="Smart L.B."/>
            <person name="Muchero W."/>
        </authorList>
    </citation>
    <scope>NUCLEOTIDE SEQUENCE</scope>
    <source>
        <tissue evidence="3">Shoot tip</tissue>
    </source>
</reference>
<feature type="region of interest" description="Disordered" evidence="1">
    <location>
        <begin position="1"/>
        <end position="39"/>
    </location>
</feature>
<dbReference type="GO" id="GO:0005516">
    <property type="term" value="F:calmodulin binding"/>
    <property type="evidence" value="ECO:0007669"/>
    <property type="project" value="InterPro"/>
</dbReference>
<dbReference type="InterPro" id="IPR012417">
    <property type="entry name" value="CaM-bd_dom_pln"/>
</dbReference>
<sequence length="445" mass="49282">MSIILENDSVFPQHENGSSTLEISENNKPEGGHARRYSTGDTAIPYTRVVKILSRYLASSTSSCHDYCKYGIKDDSETKTSNPILKRITEKQCRETRKTVALAERRRTFSVASIPFPGSKRHNSSVPVVIGRKVSSSTKRKIVLSEQLSLPVKIKDAGEKKVLVRPTLSSSVKKVVSVIPKHSVKRDSQPKGQNKVVKEEIDNYQNKARKLSRNGILTAGLSAPPAEKFLGRAKKGIHATQLPQSSEKNLVIHIKDVTTQVIRRAPLSSSALSKSSHSSASCECHESDIMNTVANKLPSKTRPRKGGVICTTEKKSADRRVSFRSGKVFELQPENRTSKGLRFRRRALNDGQMAGEVDTRKNNLKNKEVCGSEANITKMESEKVVLRHKDVQEKKIVQSLLNNLIEETACKLVENRKSKVKALVSAFETVISLQDSTTSSTFCAC</sequence>
<dbReference type="EMBL" id="JAPFFM010000004">
    <property type="protein sequence ID" value="KAJ6765142.1"/>
    <property type="molecule type" value="Genomic_DNA"/>
</dbReference>
<accession>A0A9Q0WDQ1</accession>
<proteinExistence type="predicted"/>
<keyword evidence="4" id="KW-1185">Reference proteome</keyword>